<dbReference type="AlphaFoldDB" id="A0A3L7DSJ9"/>
<dbReference type="InterPro" id="IPR003148">
    <property type="entry name" value="RCK_N"/>
</dbReference>
<sequence>MRAVIIGASRLAMASARTFLAQGHEVVIIEKDQAVIDRLDEEYDCSFYCGDGARPGVLEDMDPDSTDLLFCLSDDDTSNVLAAVVAKSMSFDRVVLRLEDDELLSVCEQLGLDNVIVPDERVAQQLLDFAQGEKDCPQ</sequence>
<name>A0A3L7DSJ9_9GAMM</name>
<evidence type="ECO:0000259" key="3">
    <source>
        <dbReference type="PROSITE" id="PS51201"/>
    </source>
</evidence>
<dbReference type="PANTHER" id="PTHR43833">
    <property type="entry name" value="POTASSIUM CHANNEL PROTEIN 2-RELATED-RELATED"/>
    <property type="match status" value="1"/>
</dbReference>
<protein>
    <submittedName>
        <fullName evidence="4">TrkA family potassium uptake protein</fullName>
    </submittedName>
</protein>
<keyword evidence="1" id="KW-0813">Transport</keyword>
<dbReference type="InterPro" id="IPR036291">
    <property type="entry name" value="NAD(P)-bd_dom_sf"/>
</dbReference>
<evidence type="ECO:0000256" key="2">
    <source>
        <dbReference type="ARBA" id="ARBA00023065"/>
    </source>
</evidence>
<gene>
    <name evidence="4" type="ORF">DWB85_16685</name>
</gene>
<keyword evidence="5" id="KW-1185">Reference proteome</keyword>
<dbReference type="PANTHER" id="PTHR43833:SF5">
    <property type="entry name" value="TRK SYSTEM POTASSIUM UPTAKE PROTEIN TRKA"/>
    <property type="match status" value="1"/>
</dbReference>
<dbReference type="Gene3D" id="3.40.50.720">
    <property type="entry name" value="NAD(P)-binding Rossmann-like Domain"/>
    <property type="match status" value="1"/>
</dbReference>
<dbReference type="SUPFAM" id="SSF51735">
    <property type="entry name" value="NAD(P)-binding Rossmann-fold domains"/>
    <property type="match status" value="1"/>
</dbReference>
<feature type="domain" description="RCK N-terminal" evidence="3">
    <location>
        <begin position="1"/>
        <end position="117"/>
    </location>
</feature>
<evidence type="ECO:0000313" key="4">
    <source>
        <dbReference type="EMBL" id="RLQ20637.1"/>
    </source>
</evidence>
<dbReference type="GO" id="GO:0006813">
    <property type="term" value="P:potassium ion transport"/>
    <property type="evidence" value="ECO:0007669"/>
    <property type="project" value="InterPro"/>
</dbReference>
<dbReference type="InterPro" id="IPR050721">
    <property type="entry name" value="Trk_Ktr_HKT_K-transport"/>
</dbReference>
<dbReference type="OrthoDB" id="7375203at2"/>
<dbReference type="EMBL" id="QRAN01000022">
    <property type="protein sequence ID" value="RLQ20637.1"/>
    <property type="molecule type" value="Genomic_DNA"/>
</dbReference>
<dbReference type="Pfam" id="PF02254">
    <property type="entry name" value="TrkA_N"/>
    <property type="match status" value="1"/>
</dbReference>
<reference evidence="4 5" key="1">
    <citation type="submission" date="2018-07" db="EMBL/GenBank/DDBJ databases">
        <title>Halioglobus sp. genome submission.</title>
        <authorList>
            <person name="Ye M.-Q."/>
            <person name="Du Z.-J."/>
        </authorList>
    </citation>
    <scope>NUCLEOTIDE SEQUENCE [LARGE SCALE GENOMIC DNA]</scope>
    <source>
        <strain evidence="4 5">U0301</strain>
    </source>
</reference>
<evidence type="ECO:0000313" key="5">
    <source>
        <dbReference type="Proteomes" id="UP000265509"/>
    </source>
</evidence>
<organism evidence="4 5">
    <name type="scientific">Seongchinamella sediminis</name>
    <dbReference type="NCBI Taxonomy" id="2283635"/>
    <lineage>
        <taxon>Bacteria</taxon>
        <taxon>Pseudomonadati</taxon>
        <taxon>Pseudomonadota</taxon>
        <taxon>Gammaproteobacteria</taxon>
        <taxon>Cellvibrionales</taxon>
        <taxon>Halieaceae</taxon>
        <taxon>Seongchinamella</taxon>
    </lineage>
</organism>
<accession>A0A3L7DSJ9</accession>
<evidence type="ECO:0000256" key="1">
    <source>
        <dbReference type="ARBA" id="ARBA00022448"/>
    </source>
</evidence>
<dbReference type="RefSeq" id="WP_117956832.1">
    <property type="nucleotide sequence ID" value="NZ_QRAN01000022.1"/>
</dbReference>
<dbReference type="Proteomes" id="UP000265509">
    <property type="component" value="Unassembled WGS sequence"/>
</dbReference>
<comment type="caution">
    <text evidence="4">The sequence shown here is derived from an EMBL/GenBank/DDBJ whole genome shotgun (WGS) entry which is preliminary data.</text>
</comment>
<proteinExistence type="predicted"/>
<dbReference type="PROSITE" id="PS51201">
    <property type="entry name" value="RCK_N"/>
    <property type="match status" value="1"/>
</dbReference>
<keyword evidence="2" id="KW-0406">Ion transport</keyword>